<sequence length="193" mass="21688">MAALIYLHGFNSSPLSAKATQLQHWMQQHHPAVEVIVPQLPPFPADAALMLEDMVLQHSGETLGLVGSSLGGYLATWLSQCFMLPAVVVNPAVRPFELLVDYLGENRNPYTGQQYVLESRHIYDLKVMQIDPLEAPDLIWLLQQTGDEVLDYRQALDYYSACRQTVEEGGNHAFIGFERHFAQIVDFLGLNHP</sequence>
<dbReference type="PANTHER" id="PTHR35602">
    <property type="entry name" value="ESTERASE YQIA-RELATED"/>
    <property type="match status" value="1"/>
</dbReference>
<evidence type="ECO:0000313" key="2">
    <source>
        <dbReference type="EMBL" id="QGR07036.1"/>
    </source>
</evidence>
<organism evidence="2 3">
    <name type="scientific">Pantoea phytobeneficialis</name>
    <dbReference type="NCBI Taxonomy" id="2052056"/>
    <lineage>
        <taxon>Bacteria</taxon>
        <taxon>Pseudomonadati</taxon>
        <taxon>Pseudomonadota</taxon>
        <taxon>Gammaproteobacteria</taxon>
        <taxon>Enterobacterales</taxon>
        <taxon>Erwiniaceae</taxon>
        <taxon>Pantoea</taxon>
    </lineage>
</organism>
<dbReference type="NCBIfam" id="NF008291">
    <property type="entry name" value="PRK11071.1"/>
    <property type="match status" value="1"/>
</dbReference>
<dbReference type="KEGG" id="ppho:CTZ24_11655"/>
<dbReference type="SUPFAM" id="SSF53474">
    <property type="entry name" value="alpha/beta-Hydrolases"/>
    <property type="match status" value="1"/>
</dbReference>
<dbReference type="InterPro" id="IPR029058">
    <property type="entry name" value="AB_hydrolase_fold"/>
</dbReference>
<dbReference type="EMBL" id="CP024636">
    <property type="protein sequence ID" value="QGR07036.1"/>
    <property type="molecule type" value="Genomic_DNA"/>
</dbReference>
<dbReference type="AlphaFoldDB" id="A0AAP9H645"/>
<proteinExistence type="predicted"/>
<keyword evidence="4" id="KW-1185">Reference proteome</keyword>
<evidence type="ECO:0000313" key="1">
    <source>
        <dbReference type="EMBL" id="MDO6409844.1"/>
    </source>
</evidence>
<dbReference type="Proteomes" id="UP000424872">
    <property type="component" value="Chromosome"/>
</dbReference>
<dbReference type="PANTHER" id="PTHR35602:SF3">
    <property type="entry name" value="ESTERASE YQIA"/>
    <property type="match status" value="1"/>
</dbReference>
<gene>
    <name evidence="1" type="primary">yqiA</name>
    <name evidence="2" type="ORF">CTZ24_11655</name>
    <name evidence="1" type="ORF">Q3404_25060</name>
</gene>
<dbReference type="RefSeq" id="WP_208723592.1">
    <property type="nucleotide sequence ID" value="NZ_CP024636.1"/>
</dbReference>
<name>A0AAP9H645_9GAMM</name>
<reference evidence="3" key="1">
    <citation type="submission" date="2017-11" db="EMBL/GenBank/DDBJ databases">
        <title>Genome sequence of Pantoea sp. MSR2.</title>
        <authorList>
            <person name="Nascimento F.X."/>
        </authorList>
    </citation>
    <scope>NUCLEOTIDE SEQUENCE [LARGE SCALE GENOMIC DNA]</scope>
    <source>
        <strain evidence="3">MSR2</strain>
    </source>
</reference>
<dbReference type="Proteomes" id="UP001171299">
    <property type="component" value="Unassembled WGS sequence"/>
</dbReference>
<evidence type="ECO:0000313" key="3">
    <source>
        <dbReference type="Proteomes" id="UP000424872"/>
    </source>
</evidence>
<dbReference type="Gene3D" id="3.40.50.1820">
    <property type="entry name" value="alpha/beta hydrolase"/>
    <property type="match status" value="1"/>
</dbReference>
<reference evidence="2" key="2">
    <citation type="journal article" date="2020" name="Environ. Microbiol.">
        <title>The extreme plant-growth-promoting properties of Pantoea phytobeneficialis MSR2 revealed by functional and genomic analysis.</title>
        <authorList>
            <person name="Nascimento F.X."/>
            <person name="Hernandez A.G."/>
            <person name="Glick B.R."/>
            <person name="Rossi M.J."/>
        </authorList>
    </citation>
    <scope>NUCLEOTIDE SEQUENCE</scope>
    <source>
        <strain evidence="2">MSR2</strain>
    </source>
</reference>
<accession>A0AAP9H645</accession>
<dbReference type="InterPro" id="IPR008886">
    <property type="entry name" value="UPF0227/Esterase_YqiA"/>
</dbReference>
<dbReference type="EMBL" id="JAUOOM010000038">
    <property type="protein sequence ID" value="MDO6409844.1"/>
    <property type="molecule type" value="Genomic_DNA"/>
</dbReference>
<protein>
    <submittedName>
        <fullName evidence="2">Esterase YqiA</fullName>
    </submittedName>
</protein>
<reference evidence="1" key="3">
    <citation type="submission" date="2023-07" db="EMBL/GenBank/DDBJ databases">
        <title>The extreme plant-growth-promoting properties of Pantoea phytobeneficialis PF55 revealed by functional and genomic analysis.</title>
        <authorList>
            <person name="Nascimento F.X."/>
            <person name="Marcio R.J."/>
        </authorList>
    </citation>
    <scope>NUCLEOTIDE SEQUENCE</scope>
    <source>
        <strain evidence="1">PF55</strain>
    </source>
</reference>
<dbReference type="Pfam" id="PF05728">
    <property type="entry name" value="UPF0227"/>
    <property type="match status" value="1"/>
</dbReference>
<evidence type="ECO:0000313" key="4">
    <source>
        <dbReference type="Proteomes" id="UP001171299"/>
    </source>
</evidence>